<dbReference type="PANTHER" id="PTHR22726:SF1">
    <property type="entry name" value="METALLOENDOPEPTIDASE OMA1, MITOCHONDRIAL"/>
    <property type="match status" value="1"/>
</dbReference>
<feature type="region of interest" description="Disordered" evidence="7">
    <location>
        <begin position="323"/>
        <end position="378"/>
    </location>
</feature>
<evidence type="ECO:0000256" key="3">
    <source>
        <dbReference type="ARBA" id="ARBA00022801"/>
    </source>
</evidence>
<evidence type="ECO:0000256" key="1">
    <source>
        <dbReference type="ARBA" id="ARBA00022670"/>
    </source>
</evidence>
<evidence type="ECO:0000256" key="6">
    <source>
        <dbReference type="RuleBase" id="RU003983"/>
    </source>
</evidence>
<evidence type="ECO:0000256" key="8">
    <source>
        <dbReference type="SAM" id="Phobius"/>
    </source>
</evidence>
<dbReference type="InterPro" id="IPR001915">
    <property type="entry name" value="Peptidase_M48"/>
</dbReference>
<dbReference type="InterPro" id="IPR055518">
    <property type="entry name" value="DUF7092"/>
</dbReference>
<feature type="compositionally biased region" description="Basic and acidic residues" evidence="7">
    <location>
        <begin position="323"/>
        <end position="342"/>
    </location>
</feature>
<evidence type="ECO:0000256" key="7">
    <source>
        <dbReference type="SAM" id="MobiDB-lite"/>
    </source>
</evidence>
<keyword evidence="1 6" id="KW-0645">Protease</keyword>
<dbReference type="GO" id="GO:0046872">
    <property type="term" value="F:metal ion binding"/>
    <property type="evidence" value="ECO:0007669"/>
    <property type="project" value="UniProtKB-KW"/>
</dbReference>
<proteinExistence type="inferred from homology"/>
<dbReference type="GO" id="GO:0004222">
    <property type="term" value="F:metalloendopeptidase activity"/>
    <property type="evidence" value="ECO:0007669"/>
    <property type="project" value="InterPro"/>
</dbReference>
<dbReference type="Gene3D" id="3.30.2010.10">
    <property type="entry name" value="Metalloproteases ('zincins'), catalytic domain"/>
    <property type="match status" value="1"/>
</dbReference>
<dbReference type="CDD" id="cd07332">
    <property type="entry name" value="M48C_Oma1_like"/>
    <property type="match status" value="1"/>
</dbReference>
<keyword evidence="4 6" id="KW-0862">Zinc</keyword>
<dbReference type="Proteomes" id="UP000528457">
    <property type="component" value="Unassembled WGS sequence"/>
</dbReference>
<dbReference type="InterPro" id="IPR051156">
    <property type="entry name" value="Mito/Outer_Membr_Metalloprot"/>
</dbReference>
<protein>
    <submittedName>
        <fullName evidence="11">Zn-dependent protease with chaperone function</fullName>
    </submittedName>
</protein>
<feature type="compositionally biased region" description="Basic and acidic residues" evidence="7">
    <location>
        <begin position="361"/>
        <end position="374"/>
    </location>
</feature>
<feature type="transmembrane region" description="Helical" evidence="8">
    <location>
        <begin position="96"/>
        <end position="120"/>
    </location>
</feature>
<dbReference type="GO" id="GO:0051603">
    <property type="term" value="P:proteolysis involved in protein catabolic process"/>
    <property type="evidence" value="ECO:0007669"/>
    <property type="project" value="TreeGrafter"/>
</dbReference>
<keyword evidence="5 6" id="KW-0482">Metalloprotease</keyword>
<evidence type="ECO:0000256" key="4">
    <source>
        <dbReference type="ARBA" id="ARBA00022833"/>
    </source>
</evidence>
<evidence type="ECO:0000313" key="11">
    <source>
        <dbReference type="EMBL" id="MBB6520630.1"/>
    </source>
</evidence>
<dbReference type="Pfam" id="PF01435">
    <property type="entry name" value="Peptidase_M48"/>
    <property type="match status" value="1"/>
</dbReference>
<dbReference type="AlphaFoldDB" id="A0A7X0JSJ9"/>
<dbReference type="EMBL" id="JACHHT010000001">
    <property type="protein sequence ID" value="MBB6520630.1"/>
    <property type="molecule type" value="Genomic_DNA"/>
</dbReference>
<comment type="caution">
    <text evidence="11">The sequence shown here is derived from an EMBL/GenBank/DDBJ whole genome shotgun (WGS) entry which is preliminary data.</text>
</comment>
<feature type="domain" description="Peptidase M48" evidence="9">
    <location>
        <begin position="176"/>
        <end position="408"/>
    </location>
</feature>
<feature type="domain" description="DUF7092" evidence="10">
    <location>
        <begin position="3"/>
        <end position="79"/>
    </location>
</feature>
<keyword evidence="8" id="KW-0472">Membrane</keyword>
<evidence type="ECO:0000259" key="10">
    <source>
        <dbReference type="Pfam" id="PF23368"/>
    </source>
</evidence>
<keyword evidence="12" id="KW-1185">Reference proteome</keyword>
<organism evidence="11 12">
    <name type="scientific">Pseudoteredinibacter isoporae</name>
    <dbReference type="NCBI Taxonomy" id="570281"/>
    <lineage>
        <taxon>Bacteria</taxon>
        <taxon>Pseudomonadati</taxon>
        <taxon>Pseudomonadota</taxon>
        <taxon>Gammaproteobacteria</taxon>
        <taxon>Cellvibrionales</taxon>
        <taxon>Cellvibrionaceae</taxon>
        <taxon>Pseudoteredinibacter</taxon>
    </lineage>
</organism>
<comment type="cofactor">
    <cofactor evidence="6">
        <name>Zn(2+)</name>
        <dbReference type="ChEBI" id="CHEBI:29105"/>
    </cofactor>
    <text evidence="6">Binds 1 zinc ion per subunit.</text>
</comment>
<dbReference type="GO" id="GO:0016020">
    <property type="term" value="C:membrane"/>
    <property type="evidence" value="ECO:0007669"/>
    <property type="project" value="TreeGrafter"/>
</dbReference>
<dbReference type="Pfam" id="PF23368">
    <property type="entry name" value="DUF7092"/>
    <property type="match status" value="1"/>
</dbReference>
<gene>
    <name evidence="11" type="ORF">HNR48_000908</name>
</gene>
<sequence>MGIFGRYYRAGSSEQIHAEILHQESQLTLHSQNGEILQNLALGDCTLSAPIGRMPYRIEFPNGDCVECEDHASIEAIFQPKHHLRLVHYWERSRHFALLALLMLPLVTLLYIKVGLPILAKELSPRIPKEVLLTLDEQALKQMENYFKESKLDENQRSLLDRAWQRLPENQRYTLLSKNSPAMGANAFALPGGHILVTDDLVTALNNENEILAVLAHEAGHVEQHHGLRNVIQSLGTVALLTVIVGDISALAETVLVSGPVLFQQLSYSRDLEREADQFSINQLQQLQVPSSCLGAGLNHLMASHGFADVTDVVVEDAKLTPTEKTKDISNQEGEATPKEVSPEAASPEALSETSPEETTGENKDDNKEPGWKERLKKQLGLDEEIDFSEVFNYMQTHPATEERIEAAGGTDCPAPAVK</sequence>
<comment type="similarity">
    <text evidence="6">Belongs to the peptidase M48 family.</text>
</comment>
<keyword evidence="3 6" id="KW-0378">Hydrolase</keyword>
<dbReference type="PANTHER" id="PTHR22726">
    <property type="entry name" value="METALLOENDOPEPTIDASE OMA1"/>
    <property type="match status" value="1"/>
</dbReference>
<reference evidence="11 12" key="1">
    <citation type="submission" date="2020-08" db="EMBL/GenBank/DDBJ databases">
        <title>Genomic Encyclopedia of Type Strains, Phase IV (KMG-IV): sequencing the most valuable type-strain genomes for metagenomic binning, comparative biology and taxonomic classification.</title>
        <authorList>
            <person name="Goeker M."/>
        </authorList>
    </citation>
    <scope>NUCLEOTIDE SEQUENCE [LARGE SCALE GENOMIC DNA]</scope>
    <source>
        <strain evidence="11 12">DSM 22368</strain>
    </source>
</reference>
<evidence type="ECO:0000313" key="12">
    <source>
        <dbReference type="Proteomes" id="UP000528457"/>
    </source>
</evidence>
<evidence type="ECO:0000259" key="9">
    <source>
        <dbReference type="Pfam" id="PF01435"/>
    </source>
</evidence>
<keyword evidence="2" id="KW-0479">Metal-binding</keyword>
<evidence type="ECO:0000256" key="5">
    <source>
        <dbReference type="ARBA" id="ARBA00023049"/>
    </source>
</evidence>
<dbReference type="RefSeq" id="WP_166850682.1">
    <property type="nucleotide sequence ID" value="NZ_JAAONY010000001.1"/>
</dbReference>
<name>A0A7X0JSJ9_9GAMM</name>
<accession>A0A7X0JSJ9</accession>
<feature type="region of interest" description="Disordered" evidence="7">
    <location>
        <begin position="397"/>
        <end position="419"/>
    </location>
</feature>
<keyword evidence="8" id="KW-1133">Transmembrane helix</keyword>
<evidence type="ECO:0000256" key="2">
    <source>
        <dbReference type="ARBA" id="ARBA00022723"/>
    </source>
</evidence>
<dbReference type="InParanoid" id="A0A7X0JSJ9"/>
<keyword evidence="8" id="KW-0812">Transmembrane</keyword>